<evidence type="ECO:0000256" key="1">
    <source>
        <dbReference type="SAM" id="Phobius"/>
    </source>
</evidence>
<dbReference type="OrthoDB" id="53774at2759"/>
<organism evidence="2 3">
    <name type="scientific">Fragilariopsis cylindrus CCMP1102</name>
    <dbReference type="NCBI Taxonomy" id="635003"/>
    <lineage>
        <taxon>Eukaryota</taxon>
        <taxon>Sar</taxon>
        <taxon>Stramenopiles</taxon>
        <taxon>Ochrophyta</taxon>
        <taxon>Bacillariophyta</taxon>
        <taxon>Bacillariophyceae</taxon>
        <taxon>Bacillariophycidae</taxon>
        <taxon>Bacillariales</taxon>
        <taxon>Bacillariaceae</taxon>
        <taxon>Fragilariopsis</taxon>
    </lineage>
</organism>
<keyword evidence="1" id="KW-0812">Transmembrane</keyword>
<name>A0A1E7EME2_9STRA</name>
<feature type="transmembrane region" description="Helical" evidence="1">
    <location>
        <begin position="21"/>
        <end position="40"/>
    </location>
</feature>
<dbReference type="InParanoid" id="A0A1E7EME2"/>
<evidence type="ECO:0000313" key="3">
    <source>
        <dbReference type="Proteomes" id="UP000095751"/>
    </source>
</evidence>
<evidence type="ECO:0000313" key="2">
    <source>
        <dbReference type="EMBL" id="OEU06976.1"/>
    </source>
</evidence>
<reference evidence="2 3" key="1">
    <citation type="submission" date="2016-09" db="EMBL/GenBank/DDBJ databases">
        <title>Extensive genetic diversity and differential bi-allelic expression allows diatom success in the polar Southern Ocean.</title>
        <authorList>
            <consortium name="DOE Joint Genome Institute"/>
            <person name="Mock T."/>
            <person name="Otillar R.P."/>
            <person name="Strauss J."/>
            <person name="Dupont C."/>
            <person name="Frickenhaus S."/>
            <person name="Maumus F."/>
            <person name="Mcmullan M."/>
            <person name="Sanges R."/>
            <person name="Schmutz J."/>
            <person name="Toseland A."/>
            <person name="Valas R."/>
            <person name="Veluchamy A."/>
            <person name="Ward B.J."/>
            <person name="Allen A."/>
            <person name="Barry K."/>
            <person name="Falciatore A."/>
            <person name="Ferrante M."/>
            <person name="Fortunato A.E."/>
            <person name="Gloeckner G."/>
            <person name="Gruber A."/>
            <person name="Hipkin R."/>
            <person name="Janech M."/>
            <person name="Kroth P."/>
            <person name="Leese F."/>
            <person name="Lindquist E."/>
            <person name="Lyon B.R."/>
            <person name="Martin J."/>
            <person name="Mayer C."/>
            <person name="Parker M."/>
            <person name="Quesneville H."/>
            <person name="Raymond J."/>
            <person name="Uhlig C."/>
            <person name="Valentin K.U."/>
            <person name="Worden A.Z."/>
            <person name="Armbrust E.V."/>
            <person name="Bowler C."/>
            <person name="Green B."/>
            <person name="Moulton V."/>
            <person name="Van Oosterhout C."/>
            <person name="Grigoriev I."/>
        </authorList>
    </citation>
    <scope>NUCLEOTIDE SEQUENCE [LARGE SCALE GENOMIC DNA]</scope>
    <source>
        <strain evidence="2 3">CCMP1102</strain>
    </source>
</reference>
<dbReference type="AlphaFoldDB" id="A0A1E7EME2"/>
<protein>
    <submittedName>
        <fullName evidence="2">Uncharacterized protein</fullName>
    </submittedName>
</protein>
<dbReference type="EMBL" id="KV784394">
    <property type="protein sequence ID" value="OEU06976.1"/>
    <property type="molecule type" value="Genomic_DNA"/>
</dbReference>
<gene>
    <name evidence="2" type="ORF">FRACYDRAFT_252608</name>
</gene>
<feature type="transmembrane region" description="Helical" evidence="1">
    <location>
        <begin position="46"/>
        <end position="66"/>
    </location>
</feature>
<feature type="transmembrane region" description="Helical" evidence="1">
    <location>
        <begin position="73"/>
        <end position="100"/>
    </location>
</feature>
<dbReference type="KEGG" id="fcy:FRACYDRAFT_252608"/>
<dbReference type="Proteomes" id="UP000095751">
    <property type="component" value="Unassembled WGS sequence"/>
</dbReference>
<proteinExistence type="predicted"/>
<keyword evidence="1" id="KW-1133">Transmembrane helix</keyword>
<accession>A0A1E7EME2</accession>
<keyword evidence="1" id="KW-0472">Membrane</keyword>
<feature type="transmembrane region" description="Helical" evidence="1">
    <location>
        <begin position="137"/>
        <end position="159"/>
    </location>
</feature>
<sequence length="228" mass="26094">MEINFSILYMKQQQQQQQQQLTYSPYVDGFMMTAQFISIVAFLISWIWWVTFIVGLICFVLLQVIWCCRQSKIGLYISAGLSTLAGITCTIAGIVMLVVWKDQVQCSVWRLTGGGNWWSYDYYSEFEKPDYCEERRWAVVAFVSALLWFITSGCILYFVNIAASSSSIINEPGFIVTQRNRDCLPVQMVWSVMALLRNISGNNSSMMCGLRGLGLGFYFILNNTKEKV</sequence>
<keyword evidence="3" id="KW-1185">Reference proteome</keyword>